<comment type="caution">
    <text evidence="3">The sequence shown here is derived from an EMBL/GenBank/DDBJ whole genome shotgun (WGS) entry which is preliminary data.</text>
</comment>
<dbReference type="Gene3D" id="3.40.50.1820">
    <property type="entry name" value="alpha/beta hydrolase"/>
    <property type="match status" value="1"/>
</dbReference>
<dbReference type="SUPFAM" id="SSF82171">
    <property type="entry name" value="DPP6 N-terminal domain-like"/>
    <property type="match status" value="1"/>
</dbReference>
<feature type="domain" description="Dipeptidylpeptidase IV N-terminal" evidence="2">
    <location>
        <begin position="951"/>
        <end position="1275"/>
    </location>
</feature>
<dbReference type="SUPFAM" id="SSF57850">
    <property type="entry name" value="RING/U-box"/>
    <property type="match status" value="1"/>
</dbReference>
<dbReference type="InterPro" id="IPR050278">
    <property type="entry name" value="Serine_Prot_S9B/DPPIV"/>
</dbReference>
<dbReference type="OrthoDB" id="16520at2759"/>
<dbReference type="GO" id="GO:0008239">
    <property type="term" value="F:dipeptidyl-peptidase activity"/>
    <property type="evidence" value="ECO:0007669"/>
    <property type="project" value="TreeGrafter"/>
</dbReference>
<evidence type="ECO:0000313" key="3">
    <source>
        <dbReference type="EMBL" id="OLP84447.1"/>
    </source>
</evidence>
<dbReference type="GO" id="GO:0008236">
    <property type="term" value="F:serine-type peptidase activity"/>
    <property type="evidence" value="ECO:0007669"/>
    <property type="project" value="InterPro"/>
</dbReference>
<organism evidence="3 4">
    <name type="scientific">Symbiodinium microadriaticum</name>
    <name type="common">Dinoflagellate</name>
    <name type="synonym">Zooxanthella microadriatica</name>
    <dbReference type="NCBI Taxonomy" id="2951"/>
    <lineage>
        <taxon>Eukaryota</taxon>
        <taxon>Sar</taxon>
        <taxon>Alveolata</taxon>
        <taxon>Dinophyceae</taxon>
        <taxon>Suessiales</taxon>
        <taxon>Symbiodiniaceae</taxon>
        <taxon>Symbiodinium</taxon>
    </lineage>
</organism>
<dbReference type="InterPro" id="IPR001375">
    <property type="entry name" value="Peptidase_S9_cat"/>
</dbReference>
<sequence length="1798" mass="196818">MSVPPLIRCTGVRSPYAKAICGVYEYIGAHNGRPCYRQTGVSSGNFVWYCQDALEGPMWAASLLIRHPICRALHRTETTKVVTHNAERPGEAPESAVARAQHGGRWPWEVGLWQVCGRNDAFMDQPKMEFCLVVPSPELIVQAPAMDGTATSCGFRRSGVVHGRVAFRRTGDTNDPGIISLWIFWMPTQCRWLLANVKPGGTGVQSVVARSLPDDGSTWASLWPWEVEAEGWESPTADTIGLEDADAVWVPNRDIQVRLASPGIVAALGTEHSFPGLTEHERMLRVLKVDFQKDVRRLSVQLDIPPPLANRGYSPLLDSQEFTLKYWDDEGDLCTLTAMTTEDFLRPTRSCAEEQKPLKLVVFACRSFPMRQEEVNPVSPVSTQLSETNSTLRSLAPVALLACLKGMYCSGRLSAGVLASLALQFLPILAQRVSRKQEKINRKGAKFRKGPVLQLLRSLCQQLEAIPGSHHACESLHGYVSGTDMGHLGDGLAELLRCLAACKSRTRLATALVAVADEVLRVLPFLFPGTFGSASSKPCAAWAAALVGAPVHGGFTCAACHLTPIVGPRFESLAPGRSQSLCGECFTKDSLQGRAEEHDFSCRLAPEDYDAAAALDDSLCDGGMDAHMGFNSQTSGIFHTGPLLAEAFSPWPIGPAVQVAQMLSSAATFTSTPAAGLSALYGVVHNVGQSGMDRIFNCTLLGPWNAKQTELSIRQEVIGTAEDWEAPPVIICGFYEPRGMANGRVYYVMVPEDISLETSTGPMCLWFAEADRIGVLSRHVFTAAKSVKSNDRQNRSRAAIVAAATAAGMAAGGVLVAEGPGEKELAFSQIAKLPRPGFQTIGSATFLPDGSHVLYLKSSEYGSLSRQLYATNVTTGKTFPLACTPPGVGEEKELSLEEKLRRERARIMNTGVTSFKVAGKSKGKVLVPMGGALYVRDGIDPEAELKRLFDPVEALGSGPILDPQISEDGSLVCFVWKDEVYCVPADGSGKPRQLSAGARGTGKTHGLADFLAQEELDRYEGFWISPDGKQVAFEEVTEAHIPQFRIMHSGSESVGDQAQEDHRYPFAGEANPKVKLCVVSADSGDAAAGTAPPVTSFDLTGPFGEDLYLGRVQWMPDGSIIAQVLNREQTELAVLKLDPKTGSVKTLFTEKTEVWINVHNMLKPLGKSGRFLWASERTGFRHLYIYEPGVDKLKPVTGGSWQVEEVVAIDEAKEDVYFMGTSDGNWLGRYLFKASLKEGPEQKVVQLTQEAGMHSVVVDAQCKTFVDTSSAMDRPASATLRNLQDGRELCVIDPLAALDDKNDDPLIATLNLKPPELFTLPSTDGKVTLQAAMYKPDPAKYGDGPYPTVVSCYGGPHVQFVANTWGMTADLRAQALRSKGFLVLKVDNRGSNRRGLDFEAPVKFDMGNVEVEDQAIYGWSYGGYLSAMCLAKAGDVFKCAVSGAPVTSWDGYDTCYTERYMGTPSSNEKGYKTSSVMEHVQNMTGDLLLVHGLIDENVHFRHTARLINSLIAAQKPYQLLLFPNVPWRFRVWGAEAIGGETFPTEPEGQHNMVLWDREYMEERMFAFIQSLGSCRTSNLEDRGQWVVTAPELLGDSSAVLARIASRAWWPWEAHLGSNTSAAALGSAPFATMPPWHGGAALLRGARVNWEVATPEQTFREARNMIVEMECPYQAQVWAHRDSAHAFVGTYERCGLLASRPYFIQTKASAKDAQRRAETERLDGEVPRYVLWYGEDTEQWVITEEFRLLDELVVDARCKDSAWMPWQVSTNWEVSDGDRGFVEDIYIRVEEMMSGLEMS</sequence>
<dbReference type="InterPro" id="IPR029058">
    <property type="entry name" value="AB_hydrolase_fold"/>
</dbReference>
<dbReference type="GO" id="GO:0006508">
    <property type="term" value="P:proteolysis"/>
    <property type="evidence" value="ECO:0007669"/>
    <property type="project" value="InterPro"/>
</dbReference>
<dbReference type="Pfam" id="PF00326">
    <property type="entry name" value="Peptidase_S9"/>
    <property type="match status" value="2"/>
</dbReference>
<proteinExistence type="predicted"/>
<keyword evidence="4" id="KW-1185">Reference proteome</keyword>
<dbReference type="SUPFAM" id="SSF53474">
    <property type="entry name" value="alpha/beta-Hydrolases"/>
    <property type="match status" value="1"/>
</dbReference>
<dbReference type="Gene3D" id="2.140.10.30">
    <property type="entry name" value="Dipeptidylpeptidase IV, N-terminal domain"/>
    <property type="match status" value="1"/>
</dbReference>
<gene>
    <name evidence="3" type="primary">DPP8</name>
    <name evidence="3" type="ORF">AK812_SmicGene34670</name>
</gene>
<dbReference type="PANTHER" id="PTHR11731:SF193">
    <property type="entry name" value="DIPEPTIDYL PEPTIDASE 9"/>
    <property type="match status" value="1"/>
</dbReference>
<name>A0A1Q9CNK6_SYMMI</name>
<evidence type="ECO:0000259" key="2">
    <source>
        <dbReference type="Pfam" id="PF00930"/>
    </source>
</evidence>
<protein>
    <submittedName>
        <fullName evidence="3">Dipeptidyl peptidase 8</fullName>
    </submittedName>
</protein>
<dbReference type="SUPFAM" id="SSF54277">
    <property type="entry name" value="CAD &amp; PB1 domains"/>
    <property type="match status" value="1"/>
</dbReference>
<dbReference type="EMBL" id="LSRX01001041">
    <property type="protein sequence ID" value="OLP84447.1"/>
    <property type="molecule type" value="Genomic_DNA"/>
</dbReference>
<dbReference type="Pfam" id="PF00930">
    <property type="entry name" value="DPPIV_N"/>
    <property type="match status" value="1"/>
</dbReference>
<dbReference type="Proteomes" id="UP000186817">
    <property type="component" value="Unassembled WGS sequence"/>
</dbReference>
<feature type="domain" description="Peptidase S9 prolyl oligopeptidase catalytic" evidence="1">
    <location>
        <begin position="1415"/>
        <end position="1524"/>
    </location>
</feature>
<evidence type="ECO:0000313" key="4">
    <source>
        <dbReference type="Proteomes" id="UP000186817"/>
    </source>
</evidence>
<dbReference type="InterPro" id="IPR002469">
    <property type="entry name" value="Peptidase_S9B_N"/>
</dbReference>
<accession>A0A1Q9CNK6</accession>
<dbReference type="PANTHER" id="PTHR11731">
    <property type="entry name" value="PROTEASE FAMILY S9B,C DIPEPTIDYL-PEPTIDASE IV-RELATED"/>
    <property type="match status" value="1"/>
</dbReference>
<reference evidence="3 4" key="1">
    <citation type="submission" date="2016-02" db="EMBL/GenBank/DDBJ databases">
        <title>Genome analysis of coral dinoflagellate symbionts highlights evolutionary adaptations to a symbiotic lifestyle.</title>
        <authorList>
            <person name="Aranda M."/>
            <person name="Li Y."/>
            <person name="Liew Y.J."/>
            <person name="Baumgarten S."/>
            <person name="Simakov O."/>
            <person name="Wilson M."/>
            <person name="Piel J."/>
            <person name="Ashoor H."/>
            <person name="Bougouffa S."/>
            <person name="Bajic V.B."/>
            <person name="Ryu T."/>
            <person name="Ravasi T."/>
            <person name="Bayer T."/>
            <person name="Micklem G."/>
            <person name="Kim H."/>
            <person name="Bhak J."/>
            <person name="Lajeunesse T.C."/>
            <person name="Voolstra C.R."/>
        </authorList>
    </citation>
    <scope>NUCLEOTIDE SEQUENCE [LARGE SCALE GENOMIC DNA]</scope>
    <source>
        <strain evidence="3 4">CCMP2467</strain>
    </source>
</reference>
<evidence type="ECO:0000259" key="1">
    <source>
        <dbReference type="Pfam" id="PF00326"/>
    </source>
</evidence>
<feature type="domain" description="Peptidase S9 prolyl oligopeptidase catalytic" evidence="1">
    <location>
        <begin position="1370"/>
        <end position="1414"/>
    </location>
</feature>